<dbReference type="OrthoDB" id="167576at2759"/>
<dbReference type="InterPro" id="IPR036181">
    <property type="entry name" value="MIT_dom_sf"/>
</dbReference>
<gene>
    <name evidence="2" type="ORF">NLJ89_g1055</name>
</gene>
<dbReference type="InterPro" id="IPR007330">
    <property type="entry name" value="MIT_dom"/>
</dbReference>
<dbReference type="AlphaFoldDB" id="A0A9W8TDX4"/>
<evidence type="ECO:0000313" key="3">
    <source>
        <dbReference type="Proteomes" id="UP001148786"/>
    </source>
</evidence>
<reference evidence="2" key="1">
    <citation type="submission" date="2022-07" db="EMBL/GenBank/DDBJ databases">
        <title>Genome Sequence of Agrocybe chaxingu.</title>
        <authorList>
            <person name="Buettner E."/>
        </authorList>
    </citation>
    <scope>NUCLEOTIDE SEQUENCE</scope>
    <source>
        <strain evidence="2">MP-N11</strain>
    </source>
</reference>
<keyword evidence="3" id="KW-1185">Reference proteome</keyword>
<evidence type="ECO:0000313" key="2">
    <source>
        <dbReference type="EMBL" id="KAJ3516538.1"/>
    </source>
</evidence>
<dbReference type="Pfam" id="PF04212">
    <property type="entry name" value="MIT"/>
    <property type="match status" value="1"/>
</dbReference>
<name>A0A9W8TDX4_9AGAR</name>
<sequence>MDIQAISSKASRAEFSKDYDQAFKLYIKAAEAFLHLSRVTGATDTATQRWKSSAKKSLERAEKIKRFVEASRRAVIPPSNSDQQPAAELHLTPVAIDHFSHRELWSACYYYELTRV</sequence>
<protein>
    <recommendedName>
        <fullName evidence="1">MIT domain-containing protein</fullName>
    </recommendedName>
</protein>
<dbReference type="Proteomes" id="UP001148786">
    <property type="component" value="Unassembled WGS sequence"/>
</dbReference>
<proteinExistence type="predicted"/>
<dbReference type="SUPFAM" id="SSF116846">
    <property type="entry name" value="MIT domain"/>
    <property type="match status" value="1"/>
</dbReference>
<dbReference type="EMBL" id="JANKHO010000051">
    <property type="protein sequence ID" value="KAJ3516538.1"/>
    <property type="molecule type" value="Genomic_DNA"/>
</dbReference>
<organism evidence="2 3">
    <name type="scientific">Agrocybe chaxingu</name>
    <dbReference type="NCBI Taxonomy" id="84603"/>
    <lineage>
        <taxon>Eukaryota</taxon>
        <taxon>Fungi</taxon>
        <taxon>Dikarya</taxon>
        <taxon>Basidiomycota</taxon>
        <taxon>Agaricomycotina</taxon>
        <taxon>Agaricomycetes</taxon>
        <taxon>Agaricomycetidae</taxon>
        <taxon>Agaricales</taxon>
        <taxon>Agaricineae</taxon>
        <taxon>Strophariaceae</taxon>
        <taxon>Agrocybe</taxon>
    </lineage>
</organism>
<dbReference type="Gene3D" id="1.20.58.80">
    <property type="entry name" value="Phosphotransferase system, lactose/cellobiose-type IIA subunit"/>
    <property type="match status" value="1"/>
</dbReference>
<evidence type="ECO:0000259" key="1">
    <source>
        <dbReference type="Pfam" id="PF04212"/>
    </source>
</evidence>
<accession>A0A9W8TDX4</accession>
<feature type="domain" description="MIT" evidence="1">
    <location>
        <begin position="6"/>
        <end position="65"/>
    </location>
</feature>
<comment type="caution">
    <text evidence="2">The sequence shown here is derived from an EMBL/GenBank/DDBJ whole genome shotgun (WGS) entry which is preliminary data.</text>
</comment>